<comment type="caution">
    <text evidence="1">The sequence shown here is derived from an EMBL/GenBank/DDBJ whole genome shotgun (WGS) entry which is preliminary data.</text>
</comment>
<dbReference type="EMBL" id="JANPWB010000011">
    <property type="protein sequence ID" value="KAJ1129393.1"/>
    <property type="molecule type" value="Genomic_DNA"/>
</dbReference>
<organism evidence="1 2">
    <name type="scientific">Pleurodeles waltl</name>
    <name type="common">Iberian ribbed newt</name>
    <dbReference type="NCBI Taxonomy" id="8319"/>
    <lineage>
        <taxon>Eukaryota</taxon>
        <taxon>Metazoa</taxon>
        <taxon>Chordata</taxon>
        <taxon>Craniata</taxon>
        <taxon>Vertebrata</taxon>
        <taxon>Euteleostomi</taxon>
        <taxon>Amphibia</taxon>
        <taxon>Batrachia</taxon>
        <taxon>Caudata</taxon>
        <taxon>Salamandroidea</taxon>
        <taxon>Salamandridae</taxon>
        <taxon>Pleurodelinae</taxon>
        <taxon>Pleurodeles</taxon>
    </lineage>
</organism>
<reference evidence="1" key="1">
    <citation type="journal article" date="2022" name="bioRxiv">
        <title>Sequencing and chromosome-scale assembly of the giantPleurodeles waltlgenome.</title>
        <authorList>
            <person name="Brown T."/>
            <person name="Elewa A."/>
            <person name="Iarovenko S."/>
            <person name="Subramanian E."/>
            <person name="Araus A.J."/>
            <person name="Petzold A."/>
            <person name="Susuki M."/>
            <person name="Suzuki K.-i.T."/>
            <person name="Hayashi T."/>
            <person name="Toyoda A."/>
            <person name="Oliveira C."/>
            <person name="Osipova E."/>
            <person name="Leigh N.D."/>
            <person name="Simon A."/>
            <person name="Yun M.H."/>
        </authorList>
    </citation>
    <scope>NUCLEOTIDE SEQUENCE</scope>
    <source>
        <strain evidence="1">20211129_DDA</strain>
        <tissue evidence="1">Liver</tissue>
    </source>
</reference>
<evidence type="ECO:0000313" key="2">
    <source>
        <dbReference type="Proteomes" id="UP001066276"/>
    </source>
</evidence>
<accession>A0AAV7PSC9</accession>
<keyword evidence="2" id="KW-1185">Reference proteome</keyword>
<evidence type="ECO:0000313" key="1">
    <source>
        <dbReference type="EMBL" id="KAJ1129393.1"/>
    </source>
</evidence>
<gene>
    <name evidence="1" type="ORF">NDU88_007764</name>
</gene>
<sequence>MFMSSMGRPRRVSGLGGQLIFLYRWSRSASSGLVPTEEELDYEDEVPVLDVRAVSAQKAVLRGQAVQGDRLSSQREAVGGLRRGVNNDLADALSRFQWQRFRGLALGADVLKTAVPRELWELGE</sequence>
<dbReference type="AlphaFoldDB" id="A0AAV7PSC9"/>
<name>A0AAV7PSC9_PLEWA</name>
<dbReference type="Proteomes" id="UP001066276">
    <property type="component" value="Chromosome 7"/>
</dbReference>
<proteinExistence type="predicted"/>
<protein>
    <submittedName>
        <fullName evidence="1">Uncharacterized protein</fullName>
    </submittedName>
</protein>